<accession>A0ABS2V163</accession>
<name>A0ABS2V163_9ACTN</name>
<evidence type="ECO:0000313" key="3">
    <source>
        <dbReference type="Proteomes" id="UP000664109"/>
    </source>
</evidence>
<proteinExistence type="predicted"/>
<evidence type="ECO:0000313" key="2">
    <source>
        <dbReference type="EMBL" id="MBM9623338.1"/>
    </source>
</evidence>
<evidence type="ECO:0000256" key="1">
    <source>
        <dbReference type="SAM" id="Phobius"/>
    </source>
</evidence>
<dbReference type="EMBL" id="JAFEJA010000002">
    <property type="protein sequence ID" value="MBM9623338.1"/>
    <property type="molecule type" value="Genomic_DNA"/>
</dbReference>
<keyword evidence="3" id="KW-1185">Reference proteome</keyword>
<protein>
    <recommendedName>
        <fullName evidence="4">Cytochrome C oxidase subunit I</fullName>
    </recommendedName>
</protein>
<evidence type="ECO:0008006" key="4">
    <source>
        <dbReference type="Google" id="ProtNLM"/>
    </source>
</evidence>
<comment type="caution">
    <text evidence="2">The sequence shown here is derived from an EMBL/GenBank/DDBJ whole genome shotgun (WGS) entry which is preliminary data.</text>
</comment>
<keyword evidence="1" id="KW-0812">Transmembrane</keyword>
<dbReference type="RefSeq" id="WP_205377483.1">
    <property type="nucleotide sequence ID" value="NZ_JAFEJA010000002.1"/>
</dbReference>
<sequence>MTRSAQGPGPDVASGIARLEGYLLAQSRMSEARREAEDFADRMPWLTTAQREDVVSHYVQDRVALTRRVLTALVARAGELRQEYTERYEDLRRRLLCGSFAALLCSAALCAGAALYAR</sequence>
<keyword evidence="1" id="KW-1133">Transmembrane helix</keyword>
<reference evidence="2 3" key="1">
    <citation type="journal article" date="2016" name="Arch. Microbiol.">
        <title>Streptomyces zhihengii sp. nov., isolated from rhizospheric soil of Psammosilene tunicoides.</title>
        <authorList>
            <person name="Huang M.J."/>
            <person name="Fei J.J."/>
            <person name="Salam N."/>
            <person name="Kim C.J."/>
            <person name="Hozzein W.N."/>
            <person name="Xiao M."/>
            <person name="Huang H.Q."/>
            <person name="Li W.J."/>
        </authorList>
    </citation>
    <scope>NUCLEOTIDE SEQUENCE [LARGE SCALE GENOMIC DNA]</scope>
    <source>
        <strain evidence="2 3">YIM T102</strain>
    </source>
</reference>
<keyword evidence="1" id="KW-0472">Membrane</keyword>
<feature type="transmembrane region" description="Helical" evidence="1">
    <location>
        <begin position="95"/>
        <end position="117"/>
    </location>
</feature>
<gene>
    <name evidence="2" type="ORF">JE024_32575</name>
</gene>
<organism evidence="2 3">
    <name type="scientific">Streptomyces zhihengii</name>
    <dbReference type="NCBI Taxonomy" id="1818004"/>
    <lineage>
        <taxon>Bacteria</taxon>
        <taxon>Bacillati</taxon>
        <taxon>Actinomycetota</taxon>
        <taxon>Actinomycetes</taxon>
        <taxon>Kitasatosporales</taxon>
        <taxon>Streptomycetaceae</taxon>
        <taxon>Streptomyces</taxon>
    </lineage>
</organism>
<dbReference type="Proteomes" id="UP000664109">
    <property type="component" value="Unassembled WGS sequence"/>
</dbReference>